<protein>
    <submittedName>
        <fullName evidence="2">Uncharacterized protein</fullName>
    </submittedName>
</protein>
<evidence type="ECO:0000313" key="3">
    <source>
        <dbReference type="Proteomes" id="UP000499080"/>
    </source>
</evidence>
<dbReference type="AlphaFoldDB" id="A0A4Y2SPD0"/>
<organism evidence="2 3">
    <name type="scientific">Araneus ventricosus</name>
    <name type="common">Orbweaver spider</name>
    <name type="synonym">Epeira ventricosa</name>
    <dbReference type="NCBI Taxonomy" id="182803"/>
    <lineage>
        <taxon>Eukaryota</taxon>
        <taxon>Metazoa</taxon>
        <taxon>Ecdysozoa</taxon>
        <taxon>Arthropoda</taxon>
        <taxon>Chelicerata</taxon>
        <taxon>Arachnida</taxon>
        <taxon>Araneae</taxon>
        <taxon>Araneomorphae</taxon>
        <taxon>Entelegynae</taxon>
        <taxon>Araneoidea</taxon>
        <taxon>Araneidae</taxon>
        <taxon>Araneus</taxon>
    </lineage>
</organism>
<feature type="region of interest" description="Disordered" evidence="1">
    <location>
        <begin position="1"/>
        <end position="21"/>
    </location>
</feature>
<sequence length="150" mass="17231">MGMGTEQIVGIPDSSESTSTLGDSCVRHDLKVSWFRLEQSRWNVYSLREQLDRGGRDDTYSYCLYHPGNLLCCCRFPERDRRRSGILCTSRLQECRIRERQARILCTCMAAGIVELGICCCGWRGQDSCTSGGFKSKERFLAVIWFIVFY</sequence>
<dbReference type="EMBL" id="BGPR01022535">
    <property type="protein sequence ID" value="GBN88935.1"/>
    <property type="molecule type" value="Genomic_DNA"/>
</dbReference>
<proteinExistence type="predicted"/>
<name>A0A4Y2SPD0_ARAVE</name>
<accession>A0A4Y2SPD0</accession>
<keyword evidence="3" id="KW-1185">Reference proteome</keyword>
<dbReference type="Proteomes" id="UP000499080">
    <property type="component" value="Unassembled WGS sequence"/>
</dbReference>
<evidence type="ECO:0000313" key="2">
    <source>
        <dbReference type="EMBL" id="GBN88935.1"/>
    </source>
</evidence>
<reference evidence="2 3" key="1">
    <citation type="journal article" date="2019" name="Sci. Rep.">
        <title>Orb-weaving spider Araneus ventricosus genome elucidates the spidroin gene catalogue.</title>
        <authorList>
            <person name="Kono N."/>
            <person name="Nakamura H."/>
            <person name="Ohtoshi R."/>
            <person name="Moran D.A.P."/>
            <person name="Shinohara A."/>
            <person name="Yoshida Y."/>
            <person name="Fujiwara M."/>
            <person name="Mori M."/>
            <person name="Tomita M."/>
            <person name="Arakawa K."/>
        </authorList>
    </citation>
    <scope>NUCLEOTIDE SEQUENCE [LARGE SCALE GENOMIC DNA]</scope>
</reference>
<evidence type="ECO:0000256" key="1">
    <source>
        <dbReference type="SAM" id="MobiDB-lite"/>
    </source>
</evidence>
<comment type="caution">
    <text evidence="2">The sequence shown here is derived from an EMBL/GenBank/DDBJ whole genome shotgun (WGS) entry which is preliminary data.</text>
</comment>
<gene>
    <name evidence="2" type="ORF">AVEN_60609_1</name>
</gene>